<dbReference type="PANTHER" id="PTHR46585:SF1">
    <property type="entry name" value="CHROMO DOMAIN-CONTAINING PROTEIN"/>
    <property type="match status" value="1"/>
</dbReference>
<organism evidence="3 4">
    <name type="scientific">Plutella xylostella</name>
    <name type="common">Diamondback moth</name>
    <name type="synonym">Plutella maculipennis</name>
    <dbReference type="NCBI Taxonomy" id="51655"/>
    <lineage>
        <taxon>Eukaryota</taxon>
        <taxon>Metazoa</taxon>
        <taxon>Ecdysozoa</taxon>
        <taxon>Arthropoda</taxon>
        <taxon>Hexapoda</taxon>
        <taxon>Insecta</taxon>
        <taxon>Pterygota</taxon>
        <taxon>Neoptera</taxon>
        <taxon>Endopterygota</taxon>
        <taxon>Lepidoptera</taxon>
        <taxon>Glossata</taxon>
        <taxon>Ditrysia</taxon>
        <taxon>Yponomeutoidea</taxon>
        <taxon>Plutellidae</taxon>
        <taxon>Plutella</taxon>
    </lineage>
</organism>
<gene>
    <name evidence="3" type="ORF">JYU34_015023</name>
</gene>
<evidence type="ECO:0000313" key="3">
    <source>
        <dbReference type="EMBL" id="KAG7300698.1"/>
    </source>
</evidence>
<name>A0ABQ7Q9T3_PLUXY</name>
<dbReference type="PROSITE" id="PS50013">
    <property type="entry name" value="CHROMO_2"/>
    <property type="match status" value="1"/>
</dbReference>
<dbReference type="InterPro" id="IPR012337">
    <property type="entry name" value="RNaseH-like_sf"/>
</dbReference>
<dbReference type="SUPFAM" id="SSF54160">
    <property type="entry name" value="Chromo domain-like"/>
    <property type="match status" value="1"/>
</dbReference>
<dbReference type="PROSITE" id="PS50994">
    <property type="entry name" value="INTEGRASE"/>
    <property type="match status" value="1"/>
</dbReference>
<dbReference type="Pfam" id="PF00665">
    <property type="entry name" value="rve"/>
    <property type="match status" value="1"/>
</dbReference>
<dbReference type="InterPro" id="IPR000953">
    <property type="entry name" value="Chromo/chromo_shadow_dom"/>
</dbReference>
<proteinExistence type="predicted"/>
<dbReference type="SUPFAM" id="SSF53098">
    <property type="entry name" value="Ribonuclease H-like"/>
    <property type="match status" value="1"/>
</dbReference>
<feature type="domain" description="Integrase catalytic" evidence="2">
    <location>
        <begin position="23"/>
        <end position="184"/>
    </location>
</feature>
<dbReference type="InterPro" id="IPR036397">
    <property type="entry name" value="RNaseH_sf"/>
</dbReference>
<reference evidence="3 4" key="1">
    <citation type="submission" date="2021-06" db="EMBL/GenBank/DDBJ databases">
        <title>A haploid diamondback moth (Plutella xylostella L.) genome assembly resolves 31 chromosomes and identifies a diamide resistance mutation.</title>
        <authorList>
            <person name="Ward C.M."/>
            <person name="Perry K.D."/>
            <person name="Baker G."/>
            <person name="Powis K."/>
            <person name="Heckel D.G."/>
            <person name="Baxter S.W."/>
        </authorList>
    </citation>
    <scope>NUCLEOTIDE SEQUENCE [LARGE SCALE GENOMIC DNA]</scope>
    <source>
        <strain evidence="3 4">LV</strain>
        <tissue evidence="3">Single pupa</tissue>
    </source>
</reference>
<keyword evidence="4" id="KW-1185">Reference proteome</keyword>
<dbReference type="InterPro" id="IPR016197">
    <property type="entry name" value="Chromo-like_dom_sf"/>
</dbReference>
<dbReference type="EMBL" id="JAHIBW010000020">
    <property type="protein sequence ID" value="KAG7300698.1"/>
    <property type="molecule type" value="Genomic_DNA"/>
</dbReference>
<protein>
    <recommendedName>
        <fullName evidence="5">Integrase</fullName>
    </recommendedName>
</protein>
<evidence type="ECO:0000259" key="2">
    <source>
        <dbReference type="PROSITE" id="PS50994"/>
    </source>
</evidence>
<accession>A0ABQ7Q9T3</accession>
<dbReference type="PANTHER" id="PTHR46585">
    <property type="entry name" value="INTEGRASE CORE DOMAIN CONTAINING PROTEIN"/>
    <property type="match status" value="1"/>
</dbReference>
<dbReference type="Gene3D" id="3.30.420.10">
    <property type="entry name" value="Ribonuclease H-like superfamily/Ribonuclease H"/>
    <property type="match status" value="1"/>
</dbReference>
<sequence length="310" mass="36705">MSKADVVNEIHKNVRVNFLRRRVIMRDIDDLWQADLIDMQKFSKENHGYKYILVVIDTFSKYVWAYPLKQKTKNYICKAFITLFSKGRVPKNLQTDLGTEFYNNELNNIFVKHNIRHYSTYSVKKASIAERVIRTLKSKMYKLFSLKGNYKWSDSTLNDIIHEYNNTFHRTIGLKPIEVNKNNTRMLLERYVKACEPKQKLKKNKFKVGDFVRISKYKGIFDKGYTPNWSAEIFRIVKVQKTSPPTYLIEDARNQAILGSFYEQELSKTKHPNIYLIEKVLKTKGKQIFVKWLGLPSNENSWVNKSNIVY</sequence>
<feature type="domain" description="Chromo" evidence="1">
    <location>
        <begin position="275"/>
        <end position="310"/>
    </location>
</feature>
<evidence type="ECO:0000313" key="4">
    <source>
        <dbReference type="Proteomes" id="UP000823941"/>
    </source>
</evidence>
<comment type="caution">
    <text evidence="3">The sequence shown here is derived from an EMBL/GenBank/DDBJ whole genome shotgun (WGS) entry which is preliminary data.</text>
</comment>
<evidence type="ECO:0000259" key="1">
    <source>
        <dbReference type="PROSITE" id="PS50013"/>
    </source>
</evidence>
<dbReference type="InterPro" id="IPR001584">
    <property type="entry name" value="Integrase_cat-core"/>
</dbReference>
<dbReference type="Proteomes" id="UP000823941">
    <property type="component" value="Chromosome 20"/>
</dbReference>
<evidence type="ECO:0008006" key="5">
    <source>
        <dbReference type="Google" id="ProtNLM"/>
    </source>
</evidence>